<feature type="domain" description="Putative auto-transporter adhesin head GIN" evidence="2">
    <location>
        <begin position="40"/>
        <end position="259"/>
    </location>
</feature>
<dbReference type="PROSITE" id="PS51257">
    <property type="entry name" value="PROKAR_LIPOPROTEIN"/>
    <property type="match status" value="1"/>
</dbReference>
<dbReference type="RefSeq" id="WP_379977849.1">
    <property type="nucleotide sequence ID" value="NZ_JBHSFV010000003.1"/>
</dbReference>
<dbReference type="Pfam" id="PF10988">
    <property type="entry name" value="DUF2807"/>
    <property type="match status" value="1"/>
</dbReference>
<sequence>MKKLFVSTLLLMSACVLAQDLPKIKGSGIVTLKEEVLTEPFDRIDIDGDFEIELQQGSTNQYSIETDDNLIEVVTFQVANNTLTIAGTHRIIKKKRLKIILIVSTIAEIHLNNEARIQSDRLIKGENLLLTAGKGSKFDLDLAYTEAITMELFSDADGAVKVKSQNSKVTLDGRASLKMYVLVDVLESQLKDSSRATLDGAVGSLNGTLSDSAKLNAKDALLTTAALTLSDNSDAYVNVKEAITLYAQDTSTIELYGDPTITVDGLKNRAKILKKD</sequence>
<evidence type="ECO:0000256" key="1">
    <source>
        <dbReference type="SAM" id="SignalP"/>
    </source>
</evidence>
<dbReference type="EMBL" id="JBHSFV010000003">
    <property type="protein sequence ID" value="MFC4633634.1"/>
    <property type="molecule type" value="Genomic_DNA"/>
</dbReference>
<dbReference type="InterPro" id="IPR021255">
    <property type="entry name" value="DUF2807"/>
</dbReference>
<organism evidence="3 4">
    <name type="scientific">Dokdonia ponticola</name>
    <dbReference type="NCBI Taxonomy" id="2041041"/>
    <lineage>
        <taxon>Bacteria</taxon>
        <taxon>Pseudomonadati</taxon>
        <taxon>Bacteroidota</taxon>
        <taxon>Flavobacteriia</taxon>
        <taxon>Flavobacteriales</taxon>
        <taxon>Flavobacteriaceae</taxon>
        <taxon>Dokdonia</taxon>
    </lineage>
</organism>
<gene>
    <name evidence="3" type="ORF">ACFO3O_06925</name>
</gene>
<comment type="caution">
    <text evidence="3">The sequence shown here is derived from an EMBL/GenBank/DDBJ whole genome shotgun (WGS) entry which is preliminary data.</text>
</comment>
<evidence type="ECO:0000313" key="3">
    <source>
        <dbReference type="EMBL" id="MFC4633634.1"/>
    </source>
</evidence>
<evidence type="ECO:0000313" key="4">
    <source>
        <dbReference type="Proteomes" id="UP001596043"/>
    </source>
</evidence>
<keyword evidence="4" id="KW-1185">Reference proteome</keyword>
<protein>
    <submittedName>
        <fullName evidence="3">GIN domain-containing protein</fullName>
    </submittedName>
</protein>
<proteinExistence type="predicted"/>
<accession>A0ABV9HWG2</accession>
<feature type="signal peptide" evidence="1">
    <location>
        <begin position="1"/>
        <end position="18"/>
    </location>
</feature>
<name>A0ABV9HWG2_9FLAO</name>
<reference evidence="4" key="1">
    <citation type="journal article" date="2019" name="Int. J. Syst. Evol. Microbiol.">
        <title>The Global Catalogue of Microorganisms (GCM) 10K type strain sequencing project: providing services to taxonomists for standard genome sequencing and annotation.</title>
        <authorList>
            <consortium name="The Broad Institute Genomics Platform"/>
            <consortium name="The Broad Institute Genome Sequencing Center for Infectious Disease"/>
            <person name="Wu L."/>
            <person name="Ma J."/>
        </authorList>
    </citation>
    <scope>NUCLEOTIDE SEQUENCE [LARGE SCALE GENOMIC DNA]</scope>
    <source>
        <strain evidence="4">YJ-61-S</strain>
    </source>
</reference>
<evidence type="ECO:0000259" key="2">
    <source>
        <dbReference type="Pfam" id="PF10988"/>
    </source>
</evidence>
<feature type="chain" id="PRO_5045495856" evidence="1">
    <location>
        <begin position="19"/>
        <end position="276"/>
    </location>
</feature>
<dbReference type="Gene3D" id="2.160.20.120">
    <property type="match status" value="1"/>
</dbReference>
<keyword evidence="1" id="KW-0732">Signal</keyword>
<dbReference type="Proteomes" id="UP001596043">
    <property type="component" value="Unassembled WGS sequence"/>
</dbReference>